<proteinExistence type="predicted"/>
<comment type="caution">
    <text evidence="2">The sequence shown here is derived from an EMBL/GenBank/DDBJ whole genome shotgun (WGS) entry which is preliminary data.</text>
</comment>
<protein>
    <submittedName>
        <fullName evidence="2">DUF2254 domain-containing protein</fullName>
    </submittedName>
</protein>
<evidence type="ECO:0000256" key="1">
    <source>
        <dbReference type="SAM" id="Phobius"/>
    </source>
</evidence>
<feature type="transmembrane region" description="Helical" evidence="1">
    <location>
        <begin position="103"/>
        <end position="126"/>
    </location>
</feature>
<dbReference type="Pfam" id="PF10011">
    <property type="entry name" value="DUF2254"/>
    <property type="match status" value="1"/>
</dbReference>
<dbReference type="InterPro" id="IPR018723">
    <property type="entry name" value="DUF2254_membrane"/>
</dbReference>
<dbReference type="AlphaFoldDB" id="A0A7X7R811"/>
<reference evidence="2 3" key="1">
    <citation type="journal article" date="2020" name="Biotechnol. Biofuels">
        <title>New insights from the biogas microbiome by comprehensive genome-resolved metagenomics of nearly 1600 species originating from multiple anaerobic digesters.</title>
        <authorList>
            <person name="Campanaro S."/>
            <person name="Treu L."/>
            <person name="Rodriguez-R L.M."/>
            <person name="Kovalovszki A."/>
            <person name="Ziels R.M."/>
            <person name="Maus I."/>
            <person name="Zhu X."/>
            <person name="Kougias P.G."/>
            <person name="Basile A."/>
            <person name="Luo G."/>
            <person name="Schluter A."/>
            <person name="Konstantinidis K.T."/>
            <person name="Angelidaki I."/>
        </authorList>
    </citation>
    <scope>NUCLEOTIDE SEQUENCE [LARGE SCALE GENOMIC DNA]</scope>
    <source>
        <strain evidence="2">AS06rmzACSIP_256</strain>
    </source>
</reference>
<sequence length="411" mass="43517">MSRLRWLFTELGRRLWVRASIFAVAGIFTAIAAIALAPLIPAGWSGKIGADSVGNVLQILASSMLAVTTFSLATMVSAYATASSATTPRVAELLIQDSSAQNALATFVGSFLFSLVGIIALNAGVYGDSGRVVLFVGTIAVIVVIVISLLRWIDLLARFGRVGDAIDRVEAAAIDAMRARWKQPCIGARMRAGPVPSVAAVTSMKIGYVRHIDVEALERVASAAGSEIHVDAVPGTFVDTAIPIAWLDFAPDEDGRQAIREAFDVGARRTFDQDPRFGIVVLSEIASKALSPAINDPGTAIATLAALVRVLAVLTDRGDEQGEIFYPHVFIPALAVDDLFNDAFSPISESGAATLAVGIRLQKTLCSLSALDHPEFRAAARHQSALALERARHALPLAEDVARLERLSGAI</sequence>
<keyword evidence="1" id="KW-1133">Transmembrane helix</keyword>
<keyword evidence="1" id="KW-0472">Membrane</keyword>
<evidence type="ECO:0000313" key="2">
    <source>
        <dbReference type="EMBL" id="NLF54104.1"/>
    </source>
</evidence>
<organism evidence="2 3">
    <name type="scientific">Thauera phenolivorans</name>
    <dbReference type="NCBI Taxonomy" id="1792543"/>
    <lineage>
        <taxon>Bacteria</taxon>
        <taxon>Pseudomonadati</taxon>
        <taxon>Pseudomonadota</taxon>
        <taxon>Betaproteobacteria</taxon>
        <taxon>Rhodocyclales</taxon>
        <taxon>Zoogloeaceae</taxon>
        <taxon>Thauera</taxon>
    </lineage>
</organism>
<feature type="transmembrane region" description="Helical" evidence="1">
    <location>
        <begin position="21"/>
        <end position="44"/>
    </location>
</feature>
<feature type="transmembrane region" description="Helical" evidence="1">
    <location>
        <begin position="56"/>
        <end position="82"/>
    </location>
</feature>
<keyword evidence="1" id="KW-0812">Transmembrane</keyword>
<name>A0A7X7R811_9RHOO</name>
<dbReference type="EMBL" id="JAAYYV010000181">
    <property type="protein sequence ID" value="NLF54104.1"/>
    <property type="molecule type" value="Genomic_DNA"/>
</dbReference>
<dbReference type="Proteomes" id="UP000536534">
    <property type="component" value="Unassembled WGS sequence"/>
</dbReference>
<gene>
    <name evidence="2" type="ORF">GX576_06865</name>
</gene>
<feature type="transmembrane region" description="Helical" evidence="1">
    <location>
        <begin position="132"/>
        <end position="153"/>
    </location>
</feature>
<accession>A0A7X7R811</accession>
<evidence type="ECO:0000313" key="3">
    <source>
        <dbReference type="Proteomes" id="UP000536534"/>
    </source>
</evidence>